<dbReference type="AlphaFoldDB" id="A0A2Z6RB22"/>
<keyword evidence="2" id="KW-1185">Reference proteome</keyword>
<protein>
    <submittedName>
        <fullName evidence="1">Uncharacterized protein</fullName>
    </submittedName>
</protein>
<name>A0A2Z6RB22_9GLOM</name>
<evidence type="ECO:0000313" key="2">
    <source>
        <dbReference type="Proteomes" id="UP000247702"/>
    </source>
</evidence>
<sequence length="83" mass="9750">MSERRVAIKTLQINKLDKTKDRMNSLLSELLQQKISSRRDHELLGVGIKGKDLNYYINFNNLNFIIKLSNFFIDECHLPIMVI</sequence>
<proteinExistence type="predicted"/>
<dbReference type="EMBL" id="BEXD01001646">
    <property type="protein sequence ID" value="GBB95104.1"/>
    <property type="molecule type" value="Genomic_DNA"/>
</dbReference>
<reference evidence="1 2" key="1">
    <citation type="submission" date="2017-11" db="EMBL/GenBank/DDBJ databases">
        <title>The genome of Rhizophagus clarus HR1 reveals common genetic basis of auxotrophy among arbuscular mycorrhizal fungi.</title>
        <authorList>
            <person name="Kobayashi Y."/>
        </authorList>
    </citation>
    <scope>NUCLEOTIDE SEQUENCE [LARGE SCALE GENOMIC DNA]</scope>
    <source>
        <strain evidence="1 2">HR1</strain>
    </source>
</reference>
<comment type="caution">
    <text evidence="1">The sequence shown here is derived from an EMBL/GenBank/DDBJ whole genome shotgun (WGS) entry which is preliminary data.</text>
</comment>
<dbReference type="Proteomes" id="UP000247702">
    <property type="component" value="Unassembled WGS sequence"/>
</dbReference>
<accession>A0A2Z6RB22</accession>
<evidence type="ECO:0000313" key="1">
    <source>
        <dbReference type="EMBL" id="GBB95104.1"/>
    </source>
</evidence>
<organism evidence="1 2">
    <name type="scientific">Rhizophagus clarus</name>
    <dbReference type="NCBI Taxonomy" id="94130"/>
    <lineage>
        <taxon>Eukaryota</taxon>
        <taxon>Fungi</taxon>
        <taxon>Fungi incertae sedis</taxon>
        <taxon>Mucoromycota</taxon>
        <taxon>Glomeromycotina</taxon>
        <taxon>Glomeromycetes</taxon>
        <taxon>Glomerales</taxon>
        <taxon>Glomeraceae</taxon>
        <taxon>Rhizophagus</taxon>
    </lineage>
</organism>
<gene>
    <name evidence="1" type="ORF">RclHR1_02480003</name>
</gene>